<keyword evidence="6 8" id="KW-1133">Transmembrane helix</keyword>
<evidence type="ECO:0000256" key="5">
    <source>
        <dbReference type="ARBA" id="ARBA00022692"/>
    </source>
</evidence>
<feature type="transmembrane region" description="Helical" evidence="8">
    <location>
        <begin position="251"/>
        <end position="269"/>
    </location>
</feature>
<keyword evidence="4" id="KW-0337">GPI-anchor biosynthesis</keyword>
<evidence type="ECO:0000256" key="7">
    <source>
        <dbReference type="ARBA" id="ARBA00023136"/>
    </source>
</evidence>
<evidence type="ECO:0000313" key="10">
    <source>
        <dbReference type="Proteomes" id="UP000823046"/>
    </source>
</evidence>
<keyword evidence="5 8" id="KW-0812">Transmembrane</keyword>
<reference evidence="9 10" key="1">
    <citation type="journal article" date="2020" name="bioRxiv">
        <title>Metabolic contributions of an alphaproteobacterial endosymbiont in the apicomplexan Cardiosporidium cionae.</title>
        <authorList>
            <person name="Hunter E.S."/>
            <person name="Paight C.J."/>
            <person name="Lane C.E."/>
        </authorList>
    </citation>
    <scope>NUCLEOTIDE SEQUENCE [LARGE SCALE GENOMIC DNA]</scope>
    <source>
        <strain evidence="9">ESH_2018</strain>
    </source>
</reference>
<feature type="transmembrane region" description="Helical" evidence="8">
    <location>
        <begin position="213"/>
        <end position="230"/>
    </location>
</feature>
<evidence type="ECO:0000256" key="2">
    <source>
        <dbReference type="ARBA" id="ARBA00004687"/>
    </source>
</evidence>
<evidence type="ECO:0000256" key="1">
    <source>
        <dbReference type="ARBA" id="ARBA00004141"/>
    </source>
</evidence>
<comment type="subcellular location">
    <subcellularLocation>
        <location evidence="1">Membrane</location>
        <topology evidence="1">Multi-pass membrane protein</topology>
    </subcellularLocation>
</comment>
<feature type="transmembrane region" description="Helical" evidence="8">
    <location>
        <begin position="89"/>
        <end position="110"/>
    </location>
</feature>
<keyword evidence="9" id="KW-0328">Glycosyltransferase</keyword>
<comment type="similarity">
    <text evidence="3">Belongs to the PIGC family.</text>
</comment>
<evidence type="ECO:0000256" key="3">
    <source>
        <dbReference type="ARBA" id="ARBA00008321"/>
    </source>
</evidence>
<dbReference type="GO" id="GO:0016757">
    <property type="term" value="F:glycosyltransferase activity"/>
    <property type="evidence" value="ECO:0007669"/>
    <property type="project" value="UniProtKB-KW"/>
</dbReference>
<feature type="transmembrane region" description="Helical" evidence="8">
    <location>
        <begin position="130"/>
        <end position="147"/>
    </location>
</feature>
<name>A0ABQ7JAN2_9APIC</name>
<dbReference type="PANTHER" id="PTHR12982">
    <property type="entry name" value="PHOSPHATIDYLINOSITOL GLYCAN, CLASS C"/>
    <property type="match status" value="1"/>
</dbReference>
<comment type="pathway">
    <text evidence="2">Glycolipid biosynthesis; glycosylphosphatidylinositol-anchor biosynthesis.</text>
</comment>
<organism evidence="9 10">
    <name type="scientific">Cardiosporidium cionae</name>
    <dbReference type="NCBI Taxonomy" id="476202"/>
    <lineage>
        <taxon>Eukaryota</taxon>
        <taxon>Sar</taxon>
        <taxon>Alveolata</taxon>
        <taxon>Apicomplexa</taxon>
        <taxon>Aconoidasida</taxon>
        <taxon>Nephromycida</taxon>
        <taxon>Cardiosporidium</taxon>
    </lineage>
</organism>
<gene>
    <name evidence="9" type="ORF">IE077_002512</name>
</gene>
<keyword evidence="9" id="KW-0808">Transferase</keyword>
<dbReference type="PANTHER" id="PTHR12982:SF0">
    <property type="entry name" value="PHOSPHATIDYLINOSITOL N-ACETYLGLUCOSAMINYLTRANSFERASE SUBUNIT C"/>
    <property type="match status" value="1"/>
</dbReference>
<protein>
    <submittedName>
        <fullName evidence="9">Phosphatidylinositol n-acetylglucosaminyltransferase</fullName>
    </submittedName>
</protein>
<evidence type="ECO:0000256" key="8">
    <source>
        <dbReference type="SAM" id="Phobius"/>
    </source>
</evidence>
<evidence type="ECO:0000256" key="4">
    <source>
        <dbReference type="ARBA" id="ARBA00022502"/>
    </source>
</evidence>
<comment type="caution">
    <text evidence="9">The sequence shown here is derived from an EMBL/GenBank/DDBJ whole genome shotgun (WGS) entry which is preliminary data.</text>
</comment>
<feature type="transmembrane region" description="Helical" evidence="8">
    <location>
        <begin position="275"/>
        <end position="295"/>
    </location>
</feature>
<dbReference type="EMBL" id="JADAQX010000245">
    <property type="protein sequence ID" value="KAF8821046.1"/>
    <property type="molecule type" value="Genomic_DNA"/>
</dbReference>
<proteinExistence type="inferred from homology"/>
<dbReference type="Pfam" id="PF06432">
    <property type="entry name" value="GPI2"/>
    <property type="match status" value="1"/>
</dbReference>
<evidence type="ECO:0000256" key="6">
    <source>
        <dbReference type="ARBA" id="ARBA00022989"/>
    </source>
</evidence>
<keyword evidence="10" id="KW-1185">Reference proteome</keyword>
<sequence>MEYSKFFACLEAQKKEARAAYPNGEWQKKMHIRQNVPDNFLDASFLMNLTMREYNEPNSFWQISSNTLSFMEHISFITLYVVIWHTLKAGILSSLILMYANMAMFAIGHFSRSSFFSRYPIEASTDWNDFRSIFGIIGCLWMLSPVLETLTAHFTDFSVQASSAFMFTLHVTLYDYGDTYQNSPITAKYTGNSISLNSAMFASVLLASRLPNATLIFLFLCSGIQILSFNPLVRGGVHARSDATKEYPPILLMKMLPVFCTSFVSLFFLDKIFGIFYLVSLLFVTLAFPFLLMYYSSKYKIYIKGPWDVAKIDRAEEFLMRIRQERKSMDSAKSSL</sequence>
<accession>A0ABQ7JAN2</accession>
<dbReference type="InterPro" id="IPR009450">
    <property type="entry name" value="Plno_GlcNAc_GPI2"/>
</dbReference>
<dbReference type="Proteomes" id="UP000823046">
    <property type="component" value="Unassembled WGS sequence"/>
</dbReference>
<evidence type="ECO:0000313" key="9">
    <source>
        <dbReference type="EMBL" id="KAF8821046.1"/>
    </source>
</evidence>
<keyword evidence="7 8" id="KW-0472">Membrane</keyword>